<reference evidence="1 2" key="1">
    <citation type="submission" date="2024-06" db="EMBL/GenBank/DDBJ databases">
        <authorList>
            <person name="Li F."/>
        </authorList>
    </citation>
    <scope>NUCLEOTIDE SEQUENCE [LARGE SCALE GENOMIC DNA]</scope>
    <source>
        <strain evidence="1 2">GXAS 311</strain>
    </source>
</reference>
<proteinExistence type="predicted"/>
<dbReference type="Pfam" id="PF13535">
    <property type="entry name" value="ATP-grasp_4"/>
    <property type="match status" value="1"/>
</dbReference>
<dbReference type="InterPro" id="IPR052032">
    <property type="entry name" value="ATP-dep_AA_Ligase"/>
</dbReference>
<dbReference type="InterPro" id="IPR041472">
    <property type="entry name" value="BL00235/CARNS1_N"/>
</dbReference>
<evidence type="ECO:0000313" key="2">
    <source>
        <dbReference type="Proteomes" id="UP001548189"/>
    </source>
</evidence>
<dbReference type="SUPFAM" id="SSF56059">
    <property type="entry name" value="Glutathione synthetase ATP-binding domain-like"/>
    <property type="match status" value="1"/>
</dbReference>
<dbReference type="Proteomes" id="UP001548189">
    <property type="component" value="Unassembled WGS sequence"/>
</dbReference>
<name>A0ABV2BUM6_9GAMM</name>
<evidence type="ECO:0000313" key="1">
    <source>
        <dbReference type="EMBL" id="MET1255643.1"/>
    </source>
</evidence>
<comment type="caution">
    <text evidence="1">The sequence shown here is derived from an EMBL/GenBank/DDBJ whole genome shotgun (WGS) entry which is preliminary data.</text>
</comment>
<sequence>MSHLLIIESWVEGTGRLLPLTIIGLGHEYTFVTRNPEHYQQSEAGEKHPIVQNARQVIQCETNNLEQLIPKLTKCHQINPFDGVITICDYYVETVAAIAKSLNLPQAFSKHVALESRKHLVRQALQKAQLENPQFVIAKNWNEVLQGAHDIGFPLVIKPSDLASSAFVTLVKNEDELKVAFDKLALFTHNFREQPREAIWLLEAYIQGDEFSVEACTYNGKTTIIGITDKTVTGQPYFIEDGHMFPAKISDSLAQKIKSYVTDVLNALEHEHGITHTEVKVNGDSVKLIEINPRPAGNYIVELIKQVTGIDLLSVHIGLAINEKPDLSFINQARGSAAIKFLVPEQTGVVKSFTGLEQITRDPNIVRCQFKSIEGQEISTSIDNACYLGHVIAVDEKGNNARQFAEAALNKLNIEFE</sequence>
<dbReference type="Pfam" id="PF18603">
    <property type="entry name" value="LAL_C2"/>
    <property type="match status" value="1"/>
</dbReference>
<dbReference type="Gene3D" id="3.30.470.20">
    <property type="entry name" value="ATP-grasp fold, B domain"/>
    <property type="match status" value="1"/>
</dbReference>
<dbReference type="EMBL" id="JBEVCJ010000012">
    <property type="protein sequence ID" value="MET1255643.1"/>
    <property type="molecule type" value="Genomic_DNA"/>
</dbReference>
<dbReference type="InterPro" id="IPR040570">
    <property type="entry name" value="LAL_C2"/>
</dbReference>
<organism evidence="1 2">
    <name type="scientific">Aliikangiella maris</name>
    <dbReference type="NCBI Taxonomy" id="3162458"/>
    <lineage>
        <taxon>Bacteria</taxon>
        <taxon>Pseudomonadati</taxon>
        <taxon>Pseudomonadota</taxon>
        <taxon>Gammaproteobacteria</taxon>
        <taxon>Oceanospirillales</taxon>
        <taxon>Pleioneaceae</taxon>
        <taxon>Aliikangiella</taxon>
    </lineage>
</organism>
<gene>
    <name evidence="1" type="ORF">ABVT43_10950</name>
</gene>
<dbReference type="PANTHER" id="PTHR43585:SF2">
    <property type="entry name" value="ATP-GRASP ENZYME FSQD"/>
    <property type="match status" value="1"/>
</dbReference>
<dbReference type="PANTHER" id="PTHR43585">
    <property type="entry name" value="FUMIPYRROLE BIOSYNTHESIS PROTEIN C"/>
    <property type="match status" value="1"/>
</dbReference>
<dbReference type="Gene3D" id="3.40.50.20">
    <property type="match status" value="1"/>
</dbReference>
<dbReference type="Pfam" id="PF18130">
    <property type="entry name" value="ATPgrasp_N"/>
    <property type="match status" value="1"/>
</dbReference>
<protein>
    <submittedName>
        <fullName evidence="1">ATP-grasp domain-containing protein</fullName>
    </submittedName>
</protein>
<dbReference type="InterPro" id="IPR011761">
    <property type="entry name" value="ATP-grasp"/>
</dbReference>
<dbReference type="PROSITE" id="PS50975">
    <property type="entry name" value="ATP_GRASP"/>
    <property type="match status" value="1"/>
</dbReference>
<accession>A0ABV2BUM6</accession>
<keyword evidence="2" id="KW-1185">Reference proteome</keyword>